<sequence>MGITSTAILALMLLANQPPNWNAGYKSQRPIGAPPLEQRWQQQKAWQQNQRWHQQTWQQQYQQRHDPARWQGLDDPLAPSTPTLRLEGNGQARTDFDTLVTPPASPNPTLGNPPAGAVERTSPQGRYWQNEVGCYRKNWMTTDYVPIPCP</sequence>
<feature type="region of interest" description="Disordered" evidence="1">
    <location>
        <begin position="44"/>
        <end position="124"/>
    </location>
</feature>
<organism evidence="2 3">
    <name type="scientific">Ferrimonas balearica (strain DSM 9799 / CCM 4581 / KCTC 23876 / PAT)</name>
    <dbReference type="NCBI Taxonomy" id="550540"/>
    <lineage>
        <taxon>Bacteria</taxon>
        <taxon>Pseudomonadati</taxon>
        <taxon>Pseudomonadota</taxon>
        <taxon>Gammaproteobacteria</taxon>
        <taxon>Alteromonadales</taxon>
        <taxon>Ferrimonadaceae</taxon>
        <taxon>Ferrimonas</taxon>
    </lineage>
</organism>
<accession>E1SNV8</accession>
<dbReference type="GeneID" id="67183773"/>
<gene>
    <name evidence="2" type="ordered locus">Fbal_3569</name>
</gene>
<proteinExistence type="predicted"/>
<reference evidence="2 3" key="1">
    <citation type="journal article" date="2010" name="Stand. Genomic Sci.">
        <title>Complete genome sequence of Ferrimonas balearica type strain (PAT).</title>
        <authorList>
            <person name="Nolan M."/>
            <person name="Sikorski J."/>
            <person name="Davenport K."/>
            <person name="Lucas S."/>
            <person name="Glavina Del Rio T."/>
            <person name="Tice H."/>
            <person name="Cheng J."/>
            <person name="Goodwin L."/>
            <person name="Pitluck S."/>
            <person name="Liolios K."/>
            <person name="Ivanova N."/>
            <person name="Mavromatis K."/>
            <person name="Ovchinnikova G."/>
            <person name="Pati A."/>
            <person name="Chen A."/>
            <person name="Palaniappan K."/>
            <person name="Land M."/>
            <person name="Hauser L."/>
            <person name="Chang Y."/>
            <person name="Jeffries C."/>
            <person name="Tapia R."/>
            <person name="Brettin T."/>
            <person name="Detter J."/>
            <person name="Han C."/>
            <person name="Yasawong M."/>
            <person name="Rohde M."/>
            <person name="Tindall B."/>
            <person name="Goker M."/>
            <person name="Woyke T."/>
            <person name="Bristow J."/>
            <person name="Eisen J."/>
            <person name="Markowitz V."/>
            <person name="Hugenholtz P."/>
            <person name="Kyrpides N."/>
            <person name="Klenk H."/>
            <person name="Lapidus A."/>
        </authorList>
    </citation>
    <scope>NUCLEOTIDE SEQUENCE [LARGE SCALE GENOMIC DNA]</scope>
    <source>
        <strain evidence="3">DSM 9799 / CCM 4581 / KCTC 23876 / PAT</strain>
    </source>
</reference>
<dbReference type="Proteomes" id="UP000006683">
    <property type="component" value="Chromosome"/>
</dbReference>
<evidence type="ECO:0000313" key="3">
    <source>
        <dbReference type="Proteomes" id="UP000006683"/>
    </source>
</evidence>
<dbReference type="STRING" id="550540.Fbal_3569"/>
<feature type="compositionally biased region" description="Low complexity" evidence="1">
    <location>
        <begin position="44"/>
        <end position="62"/>
    </location>
</feature>
<evidence type="ECO:0000313" key="2">
    <source>
        <dbReference type="EMBL" id="ADN77765.1"/>
    </source>
</evidence>
<dbReference type="HOGENOM" id="CLU_1737810_0_0_6"/>
<dbReference type="AlphaFoldDB" id="E1SNV8"/>
<dbReference type="KEGG" id="fbl:Fbal_3569"/>
<protein>
    <submittedName>
        <fullName evidence="2">Uncharacterized protein</fullName>
    </submittedName>
</protein>
<dbReference type="EMBL" id="CP002209">
    <property type="protein sequence ID" value="ADN77765.1"/>
    <property type="molecule type" value="Genomic_DNA"/>
</dbReference>
<name>E1SNV8_FERBD</name>
<keyword evidence="3" id="KW-1185">Reference proteome</keyword>
<evidence type="ECO:0000256" key="1">
    <source>
        <dbReference type="SAM" id="MobiDB-lite"/>
    </source>
</evidence>
<dbReference type="RefSeq" id="WP_013347071.1">
    <property type="nucleotide sequence ID" value="NC_014541.1"/>
</dbReference>